<reference evidence="2" key="1">
    <citation type="submission" date="2018-06" db="EMBL/GenBank/DDBJ databases">
        <authorList>
            <person name="Zhirakovskaya E."/>
        </authorList>
    </citation>
    <scope>NUCLEOTIDE SEQUENCE</scope>
</reference>
<dbReference type="SUPFAM" id="SSF55729">
    <property type="entry name" value="Acyl-CoA N-acyltransferases (Nat)"/>
    <property type="match status" value="2"/>
</dbReference>
<dbReference type="Gene3D" id="3.40.630.30">
    <property type="match status" value="2"/>
</dbReference>
<dbReference type="NCBIfam" id="TIGR03019">
    <property type="entry name" value="pepcterm_femAB"/>
    <property type="match status" value="1"/>
</dbReference>
<dbReference type="AlphaFoldDB" id="A0A3B1AE97"/>
<organism evidence="2">
    <name type="scientific">hydrothermal vent metagenome</name>
    <dbReference type="NCBI Taxonomy" id="652676"/>
    <lineage>
        <taxon>unclassified sequences</taxon>
        <taxon>metagenomes</taxon>
        <taxon>ecological metagenomes</taxon>
    </lineage>
</organism>
<dbReference type="InterPro" id="IPR017469">
    <property type="entry name" value="PEP-CTERM_FemAB-rel"/>
</dbReference>
<feature type="domain" description="BioF2-like acetyltransferase" evidence="1">
    <location>
        <begin position="159"/>
        <end position="292"/>
    </location>
</feature>
<evidence type="ECO:0000259" key="1">
    <source>
        <dbReference type="Pfam" id="PF13480"/>
    </source>
</evidence>
<dbReference type="InterPro" id="IPR016181">
    <property type="entry name" value="Acyl_CoA_acyltransferase"/>
</dbReference>
<dbReference type="InterPro" id="IPR050644">
    <property type="entry name" value="PG_Glycine_Bridge_Synth"/>
</dbReference>
<dbReference type="EMBL" id="UOFT01000065">
    <property type="protein sequence ID" value="VAW98293.1"/>
    <property type="molecule type" value="Genomic_DNA"/>
</dbReference>
<name>A0A3B1AE97_9ZZZZ</name>
<sequence length="350" mass="40175">MNHGLIDFSHAKDDAEKIKQWDEYVKSHSEGSIYHLTAWQSVITKQFGHNSSYLYSLDDNQKINAVLPVVQLKSRLFGNYMVSVPYFNYGGALSGTSQLATELMNKAGEIAQQKNASHIEFRDTSSYEGDWGLREDKVVMLLDLPSESEILWKDIGTKVRAQIKRPQREPVSVKHGGLDLLDDYYKVFAQNMRDLGTPVYAKSFFKSILETFPDNAHIVCVYHNNKPAAVGFLLGYKDRMEIPWASALREFNRISVNMLLYWEVLKYSIEQGYAQFDFGRSTINAGTYRFKKQWGAKPCQCYWHYWLAEGQAVPKLNPDNPKYKLVIGIWQKLPVWLTKIIGPAIVKNLP</sequence>
<evidence type="ECO:0000313" key="2">
    <source>
        <dbReference type="EMBL" id="VAW98293.1"/>
    </source>
</evidence>
<dbReference type="PANTHER" id="PTHR36174">
    <property type="entry name" value="LIPID II:GLYCINE GLYCYLTRANSFERASE"/>
    <property type="match status" value="1"/>
</dbReference>
<protein>
    <recommendedName>
        <fullName evidence="1">BioF2-like acetyltransferase domain-containing protein</fullName>
    </recommendedName>
</protein>
<gene>
    <name evidence="2" type="ORF">MNBD_GAMMA23-53</name>
</gene>
<dbReference type="PANTHER" id="PTHR36174:SF1">
    <property type="entry name" value="LIPID II:GLYCINE GLYCYLTRANSFERASE"/>
    <property type="match status" value="1"/>
</dbReference>
<dbReference type="InterPro" id="IPR038740">
    <property type="entry name" value="BioF2-like_GNAT_dom"/>
</dbReference>
<proteinExistence type="predicted"/>
<accession>A0A3B1AE97</accession>
<dbReference type="Pfam" id="PF13480">
    <property type="entry name" value="Acetyltransf_6"/>
    <property type="match status" value="1"/>
</dbReference>